<dbReference type="Proteomes" id="UP001220324">
    <property type="component" value="Unassembled WGS sequence"/>
</dbReference>
<evidence type="ECO:0000313" key="8">
    <source>
        <dbReference type="Proteomes" id="UP001220324"/>
    </source>
</evidence>
<keyword evidence="3 5" id="KW-1133">Transmembrane helix</keyword>
<keyword evidence="8" id="KW-1185">Reference proteome</keyword>
<evidence type="ECO:0000313" key="7">
    <source>
        <dbReference type="EMBL" id="KAJ5537702.1"/>
    </source>
</evidence>
<feature type="transmembrane region" description="Helical" evidence="5">
    <location>
        <begin position="39"/>
        <end position="62"/>
    </location>
</feature>
<feature type="transmembrane region" description="Helical" evidence="5">
    <location>
        <begin position="68"/>
        <end position="91"/>
    </location>
</feature>
<evidence type="ECO:0000256" key="1">
    <source>
        <dbReference type="ARBA" id="ARBA00004141"/>
    </source>
</evidence>
<dbReference type="EMBL" id="JAQIZZ010000006">
    <property type="protein sequence ID" value="KAJ5537702.1"/>
    <property type="molecule type" value="Genomic_DNA"/>
</dbReference>
<evidence type="ECO:0000256" key="4">
    <source>
        <dbReference type="ARBA" id="ARBA00023136"/>
    </source>
</evidence>
<dbReference type="PANTHER" id="PTHR28165:SF2">
    <property type="entry name" value="MARVEL DOMAIN-CONTAINING PROTEIN"/>
    <property type="match status" value="1"/>
</dbReference>
<dbReference type="GO" id="GO:0032126">
    <property type="term" value="C:eisosome"/>
    <property type="evidence" value="ECO:0007669"/>
    <property type="project" value="TreeGrafter"/>
</dbReference>
<dbReference type="PANTHER" id="PTHR28165">
    <property type="entry name" value="NON-CLASSICAL EXPORT PROTEIN 2-RELATED"/>
    <property type="match status" value="1"/>
</dbReference>
<name>A0AAD6GEF8_9EURO</name>
<keyword evidence="4 5" id="KW-0472">Membrane</keyword>
<keyword evidence="2 5" id="KW-0812">Transmembrane</keyword>
<comment type="caution">
    <text evidence="7">The sequence shown here is derived from an EMBL/GenBank/DDBJ whole genome shotgun (WGS) entry which is preliminary data.</text>
</comment>
<feature type="domain" description="MARVEL" evidence="6">
    <location>
        <begin position="5"/>
        <end position="162"/>
    </location>
</feature>
<proteinExistence type="predicted"/>
<dbReference type="Pfam" id="PF01284">
    <property type="entry name" value="MARVEL"/>
    <property type="match status" value="1"/>
</dbReference>
<evidence type="ECO:0000256" key="5">
    <source>
        <dbReference type="SAM" id="Phobius"/>
    </source>
</evidence>
<organism evidence="7 8">
    <name type="scientific">Penicillium frequentans</name>
    <dbReference type="NCBI Taxonomy" id="3151616"/>
    <lineage>
        <taxon>Eukaryota</taxon>
        <taxon>Fungi</taxon>
        <taxon>Dikarya</taxon>
        <taxon>Ascomycota</taxon>
        <taxon>Pezizomycotina</taxon>
        <taxon>Eurotiomycetes</taxon>
        <taxon>Eurotiomycetidae</taxon>
        <taxon>Eurotiales</taxon>
        <taxon>Aspergillaceae</taxon>
        <taxon>Penicillium</taxon>
    </lineage>
</organism>
<evidence type="ECO:0000256" key="3">
    <source>
        <dbReference type="ARBA" id="ARBA00022989"/>
    </source>
</evidence>
<dbReference type="GO" id="GO:0005886">
    <property type="term" value="C:plasma membrane"/>
    <property type="evidence" value="ECO:0007669"/>
    <property type="project" value="TreeGrafter"/>
</dbReference>
<evidence type="ECO:0000256" key="2">
    <source>
        <dbReference type="ARBA" id="ARBA00022692"/>
    </source>
</evidence>
<protein>
    <recommendedName>
        <fullName evidence="6">MARVEL domain-containing protein</fullName>
    </recommendedName>
</protein>
<feature type="transmembrane region" description="Helical" evidence="5">
    <location>
        <begin position="6"/>
        <end position="27"/>
    </location>
</feature>
<dbReference type="GO" id="GO:0070941">
    <property type="term" value="P:eisosome assembly"/>
    <property type="evidence" value="ECO:0007669"/>
    <property type="project" value="TreeGrafter"/>
</dbReference>
<dbReference type="AlphaFoldDB" id="A0AAD6GEF8"/>
<dbReference type="InterPro" id="IPR008253">
    <property type="entry name" value="Marvel"/>
</dbReference>
<evidence type="ECO:0000259" key="6">
    <source>
        <dbReference type="Pfam" id="PF01284"/>
    </source>
</evidence>
<sequence>MKLGTSIARGFQLVFSVVVLGLSITLARQQYYGSVPSQTGYAAFTGALGVLVALVGIVALFVDSLSGIIIWVLDGVAAVALLAAGIVYAVALKGADCSHPDNGTTWDNPLISGGCKGKGDDKVCRDGSLGSDGWSTIKSRCKRAEADCAFMFLACIATVAVLIASFLSRNR</sequence>
<dbReference type="InterPro" id="IPR052649">
    <property type="entry name" value="NCE102-like"/>
</dbReference>
<comment type="subcellular location">
    <subcellularLocation>
        <location evidence="1">Membrane</location>
        <topology evidence="1">Multi-pass membrane protein</topology>
    </subcellularLocation>
</comment>
<feature type="transmembrane region" description="Helical" evidence="5">
    <location>
        <begin position="148"/>
        <end position="167"/>
    </location>
</feature>
<gene>
    <name evidence="7" type="ORF">N7494_007181</name>
</gene>
<dbReference type="GO" id="GO:0072659">
    <property type="term" value="P:protein localization to plasma membrane"/>
    <property type="evidence" value="ECO:0007669"/>
    <property type="project" value="TreeGrafter"/>
</dbReference>
<accession>A0AAD6GEF8</accession>
<reference evidence="7 8" key="1">
    <citation type="journal article" date="2023" name="IMA Fungus">
        <title>Comparative genomic study of the Penicillium genus elucidates a diverse pangenome and 15 lateral gene transfer events.</title>
        <authorList>
            <person name="Petersen C."/>
            <person name="Sorensen T."/>
            <person name="Nielsen M.R."/>
            <person name="Sondergaard T.E."/>
            <person name="Sorensen J.L."/>
            <person name="Fitzpatrick D.A."/>
            <person name="Frisvad J.C."/>
            <person name="Nielsen K.L."/>
        </authorList>
    </citation>
    <scope>NUCLEOTIDE SEQUENCE [LARGE SCALE GENOMIC DNA]</scope>
    <source>
        <strain evidence="7 8">IBT 35679</strain>
    </source>
</reference>